<evidence type="ECO:0000259" key="1">
    <source>
        <dbReference type="Pfam" id="PF04773"/>
    </source>
</evidence>
<evidence type="ECO:0000313" key="2">
    <source>
        <dbReference type="EMBL" id="TGL58154.1"/>
    </source>
</evidence>
<proteinExistence type="predicted"/>
<protein>
    <recommendedName>
        <fullName evidence="1">FecR protein domain-containing protein</fullName>
    </recommendedName>
</protein>
<dbReference type="Pfam" id="PF04773">
    <property type="entry name" value="FecR"/>
    <property type="match status" value="1"/>
</dbReference>
<organism evidence="2 3">
    <name type="scientific">Leptospira ognonensis</name>
    <dbReference type="NCBI Taxonomy" id="2484945"/>
    <lineage>
        <taxon>Bacteria</taxon>
        <taxon>Pseudomonadati</taxon>
        <taxon>Spirochaetota</taxon>
        <taxon>Spirochaetia</taxon>
        <taxon>Leptospirales</taxon>
        <taxon>Leptospiraceae</taxon>
        <taxon>Leptospira</taxon>
    </lineage>
</organism>
<dbReference type="PANTHER" id="PTHR38731:SF1">
    <property type="entry name" value="FECR PROTEIN DOMAIN-CONTAINING PROTEIN"/>
    <property type="match status" value="1"/>
</dbReference>
<evidence type="ECO:0000313" key="3">
    <source>
        <dbReference type="Proteomes" id="UP000297693"/>
    </source>
</evidence>
<dbReference type="PANTHER" id="PTHR38731">
    <property type="entry name" value="LIPL45-RELATED LIPOPROTEIN-RELATED"/>
    <property type="match status" value="1"/>
</dbReference>
<dbReference type="OrthoDB" id="369729at2"/>
<gene>
    <name evidence="2" type="ORF">EHQ58_12295</name>
</gene>
<dbReference type="AlphaFoldDB" id="A0A4R9JZJ5"/>
<accession>A0A4R9JZJ5</accession>
<dbReference type="InterPro" id="IPR006860">
    <property type="entry name" value="FecR"/>
</dbReference>
<name>A0A4R9JZJ5_9LEPT</name>
<dbReference type="Gene3D" id="2.60.120.1440">
    <property type="match status" value="1"/>
</dbReference>
<dbReference type="EMBL" id="RQGD01000034">
    <property type="protein sequence ID" value="TGL58154.1"/>
    <property type="molecule type" value="Genomic_DNA"/>
</dbReference>
<dbReference type="Proteomes" id="UP000297693">
    <property type="component" value="Unassembled WGS sequence"/>
</dbReference>
<keyword evidence="3" id="KW-1185">Reference proteome</keyword>
<comment type="caution">
    <text evidence="2">The sequence shown here is derived from an EMBL/GenBank/DDBJ whole genome shotgun (WGS) entry which is preliminary data.</text>
</comment>
<feature type="domain" description="FecR protein" evidence="1">
    <location>
        <begin position="70"/>
        <end position="152"/>
    </location>
</feature>
<sequence length="244" mass="26975">MKSKETLEEISMKKMTFSIFVILLAALVHCSEKKIPDTGIVTFLKGEAFVTKQGKKSALKFGEEIISGDLIETGNASVVIVTFAAGESAAEIQSNSKFYISLYNDKKADLELQSGNVWFAVNQKGKKDFSLTSPTAVAGVRGTKFFTFQVDAETFGTCHCEGKVHYTVKENNEATDNVSDHMVVVRKGKSITIEPEEYHELFPGNSTNHAHSEIETSTLGKARNVSPEYRKKLFERIESKFAAL</sequence>
<reference evidence="2" key="1">
    <citation type="journal article" date="2019" name="PLoS Negl. Trop. Dis.">
        <title>Revisiting the worldwide diversity of Leptospira species in the environment.</title>
        <authorList>
            <person name="Vincent A.T."/>
            <person name="Schiettekatte O."/>
            <person name="Bourhy P."/>
            <person name="Veyrier F.J."/>
            <person name="Picardeau M."/>
        </authorList>
    </citation>
    <scope>NUCLEOTIDE SEQUENCE [LARGE SCALE GENOMIC DNA]</scope>
    <source>
        <strain evidence="2">201702476</strain>
    </source>
</reference>